<proteinExistence type="predicted"/>
<gene>
    <name evidence="1" type="ORF">AUEXF2481DRAFT_2053</name>
</gene>
<keyword evidence="2" id="KW-1185">Reference proteome</keyword>
<dbReference type="PANTHER" id="PTHR31094">
    <property type="entry name" value="RIKEN CDNA 2310061I04 GENE"/>
    <property type="match status" value="1"/>
</dbReference>
<dbReference type="EMBL" id="KL584751">
    <property type="protein sequence ID" value="KEQ99251.1"/>
    <property type="molecule type" value="Genomic_DNA"/>
</dbReference>
<dbReference type="PANTHER" id="PTHR31094:SF2">
    <property type="entry name" value="RIKEN CDNA 2310061I04 GENE"/>
    <property type="match status" value="1"/>
</dbReference>
<evidence type="ECO:0000313" key="1">
    <source>
        <dbReference type="EMBL" id="KEQ99251.1"/>
    </source>
</evidence>
<dbReference type="InterPro" id="IPR018790">
    <property type="entry name" value="DUF2358"/>
</dbReference>
<dbReference type="Pfam" id="PF17119">
    <property type="entry name" value="MMU163"/>
    <property type="match status" value="2"/>
</dbReference>
<dbReference type="Proteomes" id="UP000030641">
    <property type="component" value="Unassembled WGS sequence"/>
</dbReference>
<dbReference type="RefSeq" id="XP_013347267.1">
    <property type="nucleotide sequence ID" value="XM_013491813.1"/>
</dbReference>
<protein>
    <submittedName>
        <fullName evidence="1">Uncharacterized protein</fullName>
    </submittedName>
</protein>
<name>A0A074ZLF7_AURSE</name>
<accession>A0A074ZLF7</accession>
<dbReference type="STRING" id="1043005.A0A074ZLF7"/>
<evidence type="ECO:0000313" key="2">
    <source>
        <dbReference type="Proteomes" id="UP000030641"/>
    </source>
</evidence>
<dbReference type="AlphaFoldDB" id="A0A074ZLF7"/>
<dbReference type="OMA" id="TGLFKFE"/>
<dbReference type="GeneID" id="25362489"/>
<reference evidence="1 2" key="1">
    <citation type="journal article" date="2014" name="BMC Genomics">
        <title>Genome sequencing of four Aureobasidium pullulans varieties: biotechnological potential, stress tolerance, and description of new species.</title>
        <authorList>
            <person name="Gostin Ar C."/>
            <person name="Ohm R.A."/>
            <person name="Kogej T."/>
            <person name="Sonjak S."/>
            <person name="Turk M."/>
            <person name="Zajc J."/>
            <person name="Zalar P."/>
            <person name="Grube M."/>
            <person name="Sun H."/>
            <person name="Han J."/>
            <person name="Sharma A."/>
            <person name="Chiniquy J."/>
            <person name="Ngan C.Y."/>
            <person name="Lipzen A."/>
            <person name="Barry K."/>
            <person name="Grigoriev I.V."/>
            <person name="Gunde-Cimerman N."/>
        </authorList>
    </citation>
    <scope>NUCLEOTIDE SEQUENCE [LARGE SCALE GENOMIC DNA]</scope>
    <source>
        <strain evidence="1 2">EXF-2481</strain>
    </source>
</reference>
<dbReference type="InterPro" id="IPR031342">
    <property type="entry name" value="Mug163-like"/>
</dbReference>
<organism evidence="1 2">
    <name type="scientific">Aureobasidium subglaciale (strain EXF-2481)</name>
    <name type="common">Aureobasidium pullulans var. subglaciale</name>
    <dbReference type="NCBI Taxonomy" id="1043005"/>
    <lineage>
        <taxon>Eukaryota</taxon>
        <taxon>Fungi</taxon>
        <taxon>Dikarya</taxon>
        <taxon>Ascomycota</taxon>
        <taxon>Pezizomycotina</taxon>
        <taxon>Dothideomycetes</taxon>
        <taxon>Dothideomycetidae</taxon>
        <taxon>Dothideales</taxon>
        <taxon>Saccotheciaceae</taxon>
        <taxon>Aureobasidium</taxon>
    </lineage>
</organism>
<sequence>MRPSLVTRLVRTPVRNAAAAAAATVTPIAAAPSHIKLDAYRPEAAIPTTTKSVLSDVWFSSSAPSLLSNTGPNSDHKPPDERTLKLGKTVRILHERLPTLLASPLPQDILSPQISLHLFPSTHPHLPTVSGRIAYLAALWTAPVAWGRVPVVGNVKLTVVSERMIRHGGNNSSSSLRDEKLIVKWKTCGKARNKDSPAVYRGIGANEQVERITNVLGKSKEDEEFCGLFIFEFDDQGRIVKHTIEHADEGSGSERTNRVVSVTDWLLGKLKPEEQVPSLAWCRNSQLRRRKRE</sequence>
<dbReference type="OrthoDB" id="5329385at2759"/>
<dbReference type="HOGENOM" id="CLU_053544_1_0_1"/>
<dbReference type="InParanoid" id="A0A074ZLF7"/>